<evidence type="ECO:0000313" key="5">
    <source>
        <dbReference type="Proteomes" id="UP000663852"/>
    </source>
</evidence>
<dbReference type="Proteomes" id="UP000663852">
    <property type="component" value="Unassembled WGS sequence"/>
</dbReference>
<dbReference type="GO" id="GO:0061630">
    <property type="term" value="F:ubiquitin protein ligase activity"/>
    <property type="evidence" value="ECO:0007669"/>
    <property type="project" value="TreeGrafter"/>
</dbReference>
<feature type="repeat" description="NHL" evidence="2">
    <location>
        <begin position="403"/>
        <end position="441"/>
    </location>
</feature>
<reference evidence="4" key="1">
    <citation type="submission" date="2021-02" db="EMBL/GenBank/DDBJ databases">
        <authorList>
            <person name="Nowell W R."/>
        </authorList>
    </citation>
    <scope>NUCLEOTIDE SEQUENCE</scope>
</reference>
<feature type="coiled-coil region" evidence="3">
    <location>
        <begin position="98"/>
        <end position="125"/>
    </location>
</feature>
<evidence type="ECO:0000256" key="3">
    <source>
        <dbReference type="SAM" id="Coils"/>
    </source>
</evidence>
<name>A0A815HM49_ADIRI</name>
<dbReference type="OrthoDB" id="9997859at2759"/>
<accession>A0A815HM49</accession>
<dbReference type="PANTHER" id="PTHR24104:SF25">
    <property type="entry name" value="PROTEIN LIN-41"/>
    <property type="match status" value="1"/>
</dbReference>
<organism evidence="4 5">
    <name type="scientific">Adineta ricciae</name>
    <name type="common">Rotifer</name>
    <dbReference type="NCBI Taxonomy" id="249248"/>
    <lineage>
        <taxon>Eukaryota</taxon>
        <taxon>Metazoa</taxon>
        <taxon>Spiralia</taxon>
        <taxon>Gnathifera</taxon>
        <taxon>Rotifera</taxon>
        <taxon>Eurotatoria</taxon>
        <taxon>Bdelloidea</taxon>
        <taxon>Adinetida</taxon>
        <taxon>Adinetidae</taxon>
        <taxon>Adineta</taxon>
    </lineage>
</organism>
<dbReference type="GO" id="GO:0008270">
    <property type="term" value="F:zinc ion binding"/>
    <property type="evidence" value="ECO:0007669"/>
    <property type="project" value="UniProtKB-KW"/>
</dbReference>
<dbReference type="PROSITE" id="PS51125">
    <property type="entry name" value="NHL"/>
    <property type="match status" value="2"/>
</dbReference>
<dbReference type="SUPFAM" id="SSF101898">
    <property type="entry name" value="NHL repeat"/>
    <property type="match status" value="1"/>
</dbReference>
<evidence type="ECO:0000313" key="4">
    <source>
        <dbReference type="EMBL" id="CAF1356800.1"/>
    </source>
</evidence>
<dbReference type="InterPro" id="IPR001258">
    <property type="entry name" value="NHL_repeat"/>
</dbReference>
<dbReference type="GO" id="GO:0000209">
    <property type="term" value="P:protein polyubiquitination"/>
    <property type="evidence" value="ECO:0007669"/>
    <property type="project" value="TreeGrafter"/>
</dbReference>
<proteinExistence type="predicted"/>
<feature type="repeat" description="NHL" evidence="2">
    <location>
        <begin position="453"/>
        <end position="489"/>
    </location>
</feature>
<dbReference type="EMBL" id="CAJNOJ010000270">
    <property type="protein sequence ID" value="CAF1356800.1"/>
    <property type="molecule type" value="Genomic_DNA"/>
</dbReference>
<dbReference type="CDD" id="cd05819">
    <property type="entry name" value="NHL"/>
    <property type="match status" value="1"/>
</dbReference>
<dbReference type="InterPro" id="IPR011042">
    <property type="entry name" value="6-blade_b-propeller_TolB-like"/>
</dbReference>
<keyword evidence="3" id="KW-0175">Coiled coil</keyword>
<dbReference type="PANTHER" id="PTHR24104">
    <property type="entry name" value="E3 UBIQUITIN-PROTEIN LIGASE NHLRC1-RELATED"/>
    <property type="match status" value="1"/>
</dbReference>
<dbReference type="InterPro" id="IPR050952">
    <property type="entry name" value="TRIM-NHL_E3_ligases"/>
</dbReference>
<evidence type="ECO:0000256" key="2">
    <source>
        <dbReference type="PROSITE-ProRule" id="PRU00504"/>
    </source>
</evidence>
<comment type="caution">
    <text evidence="4">The sequence shown here is derived from an EMBL/GenBank/DDBJ whole genome shotgun (WGS) entry which is preliminary data.</text>
</comment>
<protein>
    <submittedName>
        <fullName evidence="4">Uncharacterized protein</fullName>
    </submittedName>
</protein>
<dbReference type="GO" id="GO:0043161">
    <property type="term" value="P:proteasome-mediated ubiquitin-dependent protein catabolic process"/>
    <property type="evidence" value="ECO:0007669"/>
    <property type="project" value="TreeGrafter"/>
</dbReference>
<dbReference type="Pfam" id="PF01436">
    <property type="entry name" value="NHL"/>
    <property type="match status" value="2"/>
</dbReference>
<keyword evidence="1" id="KW-0677">Repeat</keyword>
<dbReference type="Gene3D" id="2.120.10.30">
    <property type="entry name" value="TolB, C-terminal domain"/>
    <property type="match status" value="2"/>
</dbReference>
<dbReference type="AlphaFoldDB" id="A0A815HM49"/>
<evidence type="ECO:0000256" key="1">
    <source>
        <dbReference type="ARBA" id="ARBA00022737"/>
    </source>
</evidence>
<gene>
    <name evidence="4" type="ORF">EDS130_LOCUS33587</name>
</gene>
<sequence length="491" mass="55745">MATSTSKVQCVTCAKDKGTVQCHGCSQSFCFKHLLDHRQQLNQQFDEIEMTRDLFRQTLTEYSNNLQKHLLIHEIDRWEQDSINLIRKTAEEARQHMHKHTTKHLSKMEKKLNDLTKQLKEGRKDDDFVEIDLQQWNQRLTQMNEELMKPTNIKVKQSSTPLIRMINVEIVDKDLSSHNNIDLLFVEMINISAKTKWMKNSVTVAGGHGQGNGLNQLHLPYGMCIDENQIIYVADTYNHRIVEWKKGATTGRIVAGRNGQGDRNDQLYCPTSVVVDEKTDSLIISDYGNRRIMRWSRQNGTSGEVIISDVTSYGIAMNSEGYLYVSDWDKSEVRRWKVGDKSGEVVAGGNGKGNRLDQLNGPFGVFVDKNQSVYVVDSGNHRVMKWMRDAREGIVVAGGQGQGSSLSQLNHPHGVVVDQLGSVYVADQCNHRIMRWCVDSREGNVIVGGNGGGQGTNQLYWPLSLLFDEENNLYVTDLSNNRIQRFNVDVK</sequence>